<organism evidence="3 4">
    <name type="scientific">Ralstonia solanacearum (strain UW551)</name>
    <dbReference type="NCBI Taxonomy" id="342110"/>
    <lineage>
        <taxon>Bacteria</taxon>
        <taxon>Pseudomonadati</taxon>
        <taxon>Pseudomonadota</taxon>
        <taxon>Betaproteobacteria</taxon>
        <taxon>Burkholderiales</taxon>
        <taxon>Burkholderiaceae</taxon>
        <taxon>Ralstonia</taxon>
        <taxon>Ralstonia solanacearum species complex</taxon>
    </lineage>
</organism>
<name>A0AB33VF15_RALSU</name>
<feature type="region of interest" description="Disordered" evidence="1">
    <location>
        <begin position="1"/>
        <end position="50"/>
    </location>
</feature>
<dbReference type="GO" id="GO:0005737">
    <property type="term" value="C:cytoplasm"/>
    <property type="evidence" value="ECO:0007669"/>
    <property type="project" value="TreeGrafter"/>
</dbReference>
<accession>A0AB33VF15</accession>
<dbReference type="InterPro" id="IPR051783">
    <property type="entry name" value="NAD(P)-dependent_oxidoreduct"/>
</dbReference>
<dbReference type="InterPro" id="IPR036291">
    <property type="entry name" value="NAD(P)-bd_dom_sf"/>
</dbReference>
<evidence type="ECO:0000313" key="4">
    <source>
        <dbReference type="Proteomes" id="UP000005933"/>
    </source>
</evidence>
<feature type="compositionally biased region" description="Polar residues" evidence="1">
    <location>
        <begin position="1"/>
        <end position="14"/>
    </location>
</feature>
<sequence>MNSAKPSARSSASTWRPAVGWVSPSARAAPDSEPSRTTARNVRYNSQPGSGFTIQNRISYRSSSTIPLNDTPVQNASIATRIDWRTAMEQTTRIALVLGATGGIGGEMARRLTAHGWRVRALHRDPDALAHRDPAFEWVRGDAMVRDDVVAAARGAAVIVHAVNPPGYRNWAKLVLPMIDHTIAAARACGARVVLPGTVYNFGPDAFPVLCETSAQQPLTRKGKLRAELERRLRAAADDGVRSLIVRAGDFFGPDARSNWFAGGLVRPGQPVRAVTYPGARGIGHQWAYVPDVAETMLRLLEQDDRLPTFAVYHMRGHWDADGTQMAGAIRRAVGRPIHTRRFPWWALPLMAPFSVLMHELREMRYLWRQPIRLDNAKLVRTLGAEPHTPWDDAVRTTLRGLRCL</sequence>
<evidence type="ECO:0000313" key="3">
    <source>
        <dbReference type="EMBL" id="EAP73516.1"/>
    </source>
</evidence>
<dbReference type="Proteomes" id="UP000005933">
    <property type="component" value="Unassembled WGS sequence"/>
</dbReference>
<dbReference type="Pfam" id="PF01370">
    <property type="entry name" value="Epimerase"/>
    <property type="match status" value="1"/>
</dbReference>
<dbReference type="AlphaFoldDB" id="A0AB33VF15"/>
<dbReference type="Gene3D" id="3.40.50.720">
    <property type="entry name" value="NAD(P)-binding Rossmann-like Domain"/>
    <property type="match status" value="1"/>
</dbReference>
<gene>
    <name evidence="3" type="ORF">RRSL_03696</name>
</gene>
<dbReference type="EMBL" id="AAKL01000013">
    <property type="protein sequence ID" value="EAP73516.1"/>
    <property type="molecule type" value="Genomic_DNA"/>
</dbReference>
<proteinExistence type="predicted"/>
<dbReference type="PANTHER" id="PTHR48079:SF6">
    <property type="entry name" value="NAD(P)-BINDING DOMAIN-CONTAINING PROTEIN-RELATED"/>
    <property type="match status" value="1"/>
</dbReference>
<dbReference type="PANTHER" id="PTHR48079">
    <property type="entry name" value="PROTEIN YEEZ"/>
    <property type="match status" value="1"/>
</dbReference>
<dbReference type="InterPro" id="IPR001509">
    <property type="entry name" value="Epimerase_deHydtase"/>
</dbReference>
<feature type="domain" description="NAD-dependent epimerase/dehydratase" evidence="2">
    <location>
        <begin position="95"/>
        <end position="309"/>
    </location>
</feature>
<protein>
    <submittedName>
        <fullName evidence="3">NADPH-dependent glutamate synthase beta chain and related oxidoreductases</fullName>
    </submittedName>
</protein>
<dbReference type="GO" id="GO:0004029">
    <property type="term" value="F:aldehyde dehydrogenase (NAD+) activity"/>
    <property type="evidence" value="ECO:0007669"/>
    <property type="project" value="TreeGrafter"/>
</dbReference>
<evidence type="ECO:0000259" key="2">
    <source>
        <dbReference type="Pfam" id="PF01370"/>
    </source>
</evidence>
<dbReference type="CDD" id="cd05229">
    <property type="entry name" value="SDR_a3"/>
    <property type="match status" value="1"/>
</dbReference>
<evidence type="ECO:0000256" key="1">
    <source>
        <dbReference type="SAM" id="MobiDB-lite"/>
    </source>
</evidence>
<feature type="compositionally biased region" description="Polar residues" evidence="1">
    <location>
        <begin position="35"/>
        <end position="50"/>
    </location>
</feature>
<comment type="caution">
    <text evidence="3">The sequence shown here is derived from an EMBL/GenBank/DDBJ whole genome shotgun (WGS) entry which is preliminary data.</text>
</comment>
<reference evidence="3 4" key="1">
    <citation type="journal article" date="2006" name="Mol. Plant Microbe Interact.">
        <title>Identification of open reading frames unique to a select agent: Ralstonia solanacearum race 3 biovar 2.</title>
        <authorList>
            <person name="Gabriel D.W."/>
            <person name="Allen C."/>
            <person name="Schell M."/>
            <person name="Denny T.P."/>
            <person name="Greenberg J.T."/>
            <person name="Duan Y.P."/>
            <person name="Flores-Cruz Z."/>
            <person name="Huang Q."/>
            <person name="Clifford J.M."/>
            <person name="Presting G."/>
            <person name="Gonzalez E.T."/>
            <person name="Reddy J."/>
            <person name="Elphinstone J."/>
            <person name="Swanson J."/>
            <person name="Yao J."/>
            <person name="Mulholland V."/>
            <person name="Liu L."/>
            <person name="Farmerie W."/>
            <person name="Patnaikuni M."/>
            <person name="Balogh B."/>
            <person name="Norman D."/>
            <person name="Alvarez A."/>
            <person name="Castillo J.A."/>
            <person name="Jones J."/>
            <person name="Saddler G."/>
            <person name="Walunas T."/>
            <person name="Zhukov A."/>
            <person name="Mikhailova N."/>
        </authorList>
    </citation>
    <scope>NUCLEOTIDE SEQUENCE [LARGE SCALE GENOMIC DNA]</scope>
    <source>
        <strain evidence="3 4">UW551</strain>
    </source>
</reference>
<dbReference type="SUPFAM" id="SSF51735">
    <property type="entry name" value="NAD(P)-binding Rossmann-fold domains"/>
    <property type="match status" value="1"/>
</dbReference>